<feature type="non-terminal residue" evidence="1">
    <location>
        <position position="56"/>
    </location>
</feature>
<gene>
    <name evidence="1" type="ORF">L9F63_023993</name>
</gene>
<feature type="non-terminal residue" evidence="1">
    <location>
        <position position="1"/>
    </location>
</feature>
<sequence>FKIVYYSGNKLSKRTCLCNNYHIFEHIHSLLYKDDLSLLWNVYALYKVTDLKLYND</sequence>
<organism evidence="1 2">
    <name type="scientific">Diploptera punctata</name>
    <name type="common">Pacific beetle cockroach</name>
    <dbReference type="NCBI Taxonomy" id="6984"/>
    <lineage>
        <taxon>Eukaryota</taxon>
        <taxon>Metazoa</taxon>
        <taxon>Ecdysozoa</taxon>
        <taxon>Arthropoda</taxon>
        <taxon>Hexapoda</taxon>
        <taxon>Insecta</taxon>
        <taxon>Pterygota</taxon>
        <taxon>Neoptera</taxon>
        <taxon>Polyneoptera</taxon>
        <taxon>Dictyoptera</taxon>
        <taxon>Blattodea</taxon>
        <taxon>Blaberoidea</taxon>
        <taxon>Blaberidae</taxon>
        <taxon>Diplopterinae</taxon>
        <taxon>Diploptera</taxon>
    </lineage>
</organism>
<comment type="caution">
    <text evidence="1">The sequence shown here is derived from an EMBL/GenBank/DDBJ whole genome shotgun (WGS) entry which is preliminary data.</text>
</comment>
<reference evidence="1" key="2">
    <citation type="submission" date="2023-05" db="EMBL/GenBank/DDBJ databases">
        <authorList>
            <person name="Fouks B."/>
        </authorList>
    </citation>
    <scope>NUCLEOTIDE SEQUENCE</scope>
    <source>
        <strain evidence="1">Stay&amp;Tobe</strain>
        <tissue evidence="1">Testes</tissue>
    </source>
</reference>
<protein>
    <submittedName>
        <fullName evidence="1">Uncharacterized protein</fullName>
    </submittedName>
</protein>
<evidence type="ECO:0000313" key="1">
    <source>
        <dbReference type="EMBL" id="KAJ9580823.1"/>
    </source>
</evidence>
<keyword evidence="2" id="KW-1185">Reference proteome</keyword>
<dbReference type="Proteomes" id="UP001233999">
    <property type="component" value="Unassembled WGS sequence"/>
</dbReference>
<dbReference type="AlphaFoldDB" id="A0AAD7ZJ39"/>
<name>A0AAD7ZJ39_DIPPU</name>
<accession>A0AAD7ZJ39</accession>
<evidence type="ECO:0000313" key="2">
    <source>
        <dbReference type="Proteomes" id="UP001233999"/>
    </source>
</evidence>
<proteinExistence type="predicted"/>
<dbReference type="EMBL" id="JASPKZ010008134">
    <property type="protein sequence ID" value="KAJ9580823.1"/>
    <property type="molecule type" value="Genomic_DNA"/>
</dbReference>
<reference evidence="1" key="1">
    <citation type="journal article" date="2023" name="IScience">
        <title>Live-bearing cockroach genome reveals convergent evolutionary mechanisms linked to viviparity in insects and beyond.</title>
        <authorList>
            <person name="Fouks B."/>
            <person name="Harrison M.C."/>
            <person name="Mikhailova A.A."/>
            <person name="Marchal E."/>
            <person name="English S."/>
            <person name="Carruthers M."/>
            <person name="Jennings E.C."/>
            <person name="Chiamaka E.L."/>
            <person name="Frigard R.A."/>
            <person name="Pippel M."/>
            <person name="Attardo G.M."/>
            <person name="Benoit J.B."/>
            <person name="Bornberg-Bauer E."/>
            <person name="Tobe S.S."/>
        </authorList>
    </citation>
    <scope>NUCLEOTIDE SEQUENCE</scope>
    <source>
        <strain evidence="1">Stay&amp;Tobe</strain>
    </source>
</reference>